<gene>
    <name evidence="2" type="ORF">NITLEN_10252</name>
</gene>
<name>A0A330L8A5_9BACT</name>
<sequence>MYNPAAKGTRAILPPRSSTAASSVRAHAQPTLRDSRLVSSVPPGGGLAQLGEHYVRNVGVGGSTPLPSTKSLSSIQIEPVWISSRSDGSDGVRVSLLS</sequence>
<dbReference type="AlphaFoldDB" id="A0A330L8A5"/>
<keyword evidence="3" id="KW-1185">Reference proteome</keyword>
<evidence type="ECO:0000313" key="2">
    <source>
        <dbReference type="EMBL" id="SPP63166.1"/>
    </source>
</evidence>
<organism evidence="2 3">
    <name type="scientific">Nitrospira lenta</name>
    <dbReference type="NCBI Taxonomy" id="1436998"/>
    <lineage>
        <taxon>Bacteria</taxon>
        <taxon>Pseudomonadati</taxon>
        <taxon>Nitrospirota</taxon>
        <taxon>Nitrospiria</taxon>
        <taxon>Nitrospirales</taxon>
        <taxon>Nitrospiraceae</taxon>
        <taxon>Nitrospira</taxon>
    </lineage>
</organism>
<feature type="region of interest" description="Disordered" evidence="1">
    <location>
        <begin position="1"/>
        <end position="44"/>
    </location>
</feature>
<reference evidence="3" key="1">
    <citation type="submission" date="2018-04" db="EMBL/GenBank/DDBJ databases">
        <authorList>
            <person name="Lucker S."/>
            <person name="Sakoula D."/>
        </authorList>
    </citation>
    <scope>NUCLEOTIDE SEQUENCE [LARGE SCALE GENOMIC DNA]</scope>
</reference>
<dbReference type="Proteomes" id="UP000248168">
    <property type="component" value="Unassembled WGS sequence"/>
</dbReference>
<evidence type="ECO:0000256" key="1">
    <source>
        <dbReference type="SAM" id="MobiDB-lite"/>
    </source>
</evidence>
<dbReference type="EMBL" id="OUNR01000001">
    <property type="protein sequence ID" value="SPP63166.1"/>
    <property type="molecule type" value="Genomic_DNA"/>
</dbReference>
<accession>A0A330L8A5</accession>
<protein>
    <submittedName>
        <fullName evidence="2">Uncharacterized protein</fullName>
    </submittedName>
</protein>
<dbReference type="InParanoid" id="A0A330L8A5"/>
<dbReference type="AntiFam" id="ANF00010">
    <property type="entry name" value="tRNA translation"/>
</dbReference>
<proteinExistence type="predicted"/>
<evidence type="ECO:0000313" key="3">
    <source>
        <dbReference type="Proteomes" id="UP000248168"/>
    </source>
</evidence>